<protein>
    <recommendedName>
        <fullName evidence="4">Transposase</fullName>
    </recommendedName>
</protein>
<feature type="region of interest" description="Disordered" evidence="1">
    <location>
        <begin position="1379"/>
        <end position="1418"/>
    </location>
</feature>
<evidence type="ECO:0008006" key="4">
    <source>
        <dbReference type="Google" id="ProtNLM"/>
    </source>
</evidence>
<dbReference type="Proteomes" id="UP001362999">
    <property type="component" value="Unassembled WGS sequence"/>
</dbReference>
<reference evidence="2 3" key="1">
    <citation type="journal article" date="2024" name="J Genomics">
        <title>Draft genome sequencing and assembly of Favolaschia claudopus CIRM-BRFM 2984 isolated from oak limbs.</title>
        <authorList>
            <person name="Navarro D."/>
            <person name="Drula E."/>
            <person name="Chaduli D."/>
            <person name="Cazenave R."/>
            <person name="Ahrendt S."/>
            <person name="Wang J."/>
            <person name="Lipzen A."/>
            <person name="Daum C."/>
            <person name="Barry K."/>
            <person name="Grigoriev I.V."/>
            <person name="Favel A."/>
            <person name="Rosso M.N."/>
            <person name="Martin F."/>
        </authorList>
    </citation>
    <scope>NUCLEOTIDE SEQUENCE [LARGE SCALE GENOMIC DNA]</scope>
    <source>
        <strain evidence="2 3">CIRM-BRFM 2984</strain>
    </source>
</reference>
<feature type="region of interest" description="Disordered" evidence="1">
    <location>
        <begin position="1195"/>
        <end position="1359"/>
    </location>
</feature>
<evidence type="ECO:0000313" key="3">
    <source>
        <dbReference type="Proteomes" id="UP001362999"/>
    </source>
</evidence>
<feature type="compositionally biased region" description="Pro residues" evidence="1">
    <location>
        <begin position="1262"/>
        <end position="1272"/>
    </location>
</feature>
<sequence>MANPGQIPVLVWDFSGDPSGKSAVCVICKDGTQRTSDYLRRRHEQTDSHKALLEHLHATPPAPPPDVASESPYVTDGLRNLLASLAGRDVRPYPDAAYQNPASPPGVGINWNLMEANAEGDLSLSADEQAVAFIAGNILERFDLPVSDDELEEHSEDDSQSEEEPEVIDAPLSAEFGNNTPFNPPPQKRARMQDETANNRYWFPWPDRISCTLDILMHLPRSVFSQKQLDLFLWLLKVNEVDDVPSIKQMQKINLALQKVCGIETIAYDGALGHKYFVNSLAQIIAQEMANPRVRPHLHFYPEDSGQKLSEARQGQRWLNEIPDEQTTPMVRISGNDYYIYEPAMLDSGSAECCIPIRWFSRGGQFFAKCWQMAPVSTDTHSGWHVCDPRTKLARPWDYTDPVKGNHWRAKASGSRVVVFPMWVYCDDTSGNVSKKWNEHNSFLMTPAGLPRSEAQKEYNIHFLCTSNIAQPLEMLDGIVEQLEEAQGNGIWAWDIELNEPVLVIPEVLALLGDNPMQSEFACHIGLRGKLFCRACWVKGHDAMDADDGDDAPPRQRSRAPSDAGSVHSDGASVAGSDVPSDVEGSDAGSEKLGGNKKGAKRFKESMGEMVERVKSFMKVGRLRRKPETTEKLRSFFTEASTKLDTKTKVKKLRTENGLKDTFQLVFIEKLFASYHKKRGAQNKQAALDAALANLPKETTSPVWRIRGLDPHQDTPVEILHVILLGFIKYLWRDLIAQLKGKDEKKELLITRLNSLDVTGLGISPLAGKTLVQYSGSLTGRDFRAIAQVAPFVLYDLVSAECFETWQALSKLVPLIWQPEIEDIEQYLALLTKEIDNFLACAAKWTTRWFNKPKFHILLHLPAHIRRFGPAILFATEAFESFNAVIRAKSVHSNRHAPSRDIAHAFAQGNRIRHLLSGGLFVLNSTTATAASENEETSAPTKYTFTRDASAWRQVGDGPKRLVAGRSTITHYLGLDGKKKTTPGLCVAGKSPPRPVVETLTGTHIPSWSSKPGRFKTNKIVYAVNGDPCEPQDFVIAREPDGHGKTFVGRMEEIIQKVGSTADHSSEPDGVLLRRAVVDGVRARYGMPSVILREEWTLHSAQDVLCAVNVQHNCMDHRCTVASTVPIFQERARTTQTAARVVHSHPQDDVVLNTAQMRDAVLVQPYRVHSTALDVDRVVTESAAKEVDARRKRATAAASATIAAPRASVRSRSNTAAAAPQLPSPIPSSASTRPSSSHPHRAHATQPRAGPSSSFSVSPLSPFAPPSIPPTSLPSNHRQQTAFNPTQPADPWPANPPFISRSSHAYAPPVSRAPPSPAAFHQPQPSHLWQTNPPFVSHHPHAHAPPVSQPSSSPASYHPQPQLTYAWHTTPPFFASQPWHAHTPVSLPAHPPNTSTQAQTFQQYFNSETDESHPGYSG</sequence>
<feature type="region of interest" description="Disordered" evidence="1">
    <location>
        <begin position="545"/>
        <end position="604"/>
    </location>
</feature>
<proteinExistence type="predicted"/>
<feature type="compositionally biased region" description="Acidic residues" evidence="1">
    <location>
        <begin position="149"/>
        <end position="167"/>
    </location>
</feature>
<feature type="compositionally biased region" description="Polar residues" evidence="1">
    <location>
        <begin position="1323"/>
        <end position="1332"/>
    </location>
</feature>
<feature type="compositionally biased region" description="Polar residues" evidence="1">
    <location>
        <begin position="1392"/>
        <end position="1407"/>
    </location>
</feature>
<dbReference type="PANTHER" id="PTHR31912">
    <property type="entry name" value="IP13529P"/>
    <property type="match status" value="1"/>
</dbReference>
<gene>
    <name evidence="2" type="ORF">R3P38DRAFT_3312852</name>
</gene>
<name>A0AAW0BYY0_9AGAR</name>
<comment type="caution">
    <text evidence="2">The sequence shown here is derived from an EMBL/GenBank/DDBJ whole genome shotgun (WGS) entry which is preliminary data.</text>
</comment>
<accession>A0AAW0BYY0</accession>
<feature type="compositionally biased region" description="Low complexity" evidence="1">
    <location>
        <begin position="1195"/>
        <end position="1207"/>
    </location>
</feature>
<feature type="region of interest" description="Disordered" evidence="1">
    <location>
        <begin position="149"/>
        <end position="190"/>
    </location>
</feature>
<evidence type="ECO:0000256" key="1">
    <source>
        <dbReference type="SAM" id="MobiDB-lite"/>
    </source>
</evidence>
<feature type="compositionally biased region" description="Low complexity" evidence="1">
    <location>
        <begin position="1227"/>
        <end position="1237"/>
    </location>
</feature>
<organism evidence="2 3">
    <name type="scientific">Favolaschia claudopus</name>
    <dbReference type="NCBI Taxonomy" id="2862362"/>
    <lineage>
        <taxon>Eukaryota</taxon>
        <taxon>Fungi</taxon>
        <taxon>Dikarya</taxon>
        <taxon>Basidiomycota</taxon>
        <taxon>Agaricomycotina</taxon>
        <taxon>Agaricomycetes</taxon>
        <taxon>Agaricomycetidae</taxon>
        <taxon>Agaricales</taxon>
        <taxon>Marasmiineae</taxon>
        <taxon>Mycenaceae</taxon>
        <taxon>Favolaschia</taxon>
    </lineage>
</organism>
<evidence type="ECO:0000313" key="2">
    <source>
        <dbReference type="EMBL" id="KAK7032697.1"/>
    </source>
</evidence>
<feature type="compositionally biased region" description="Polar residues" evidence="1">
    <location>
        <begin position="1276"/>
        <end position="1287"/>
    </location>
</feature>
<dbReference type="PANTHER" id="PTHR31912:SF34">
    <property type="entry name" value="NOTOCHORD-RELATED PROTEIN"/>
    <property type="match status" value="1"/>
</dbReference>
<feature type="compositionally biased region" description="Low complexity" evidence="1">
    <location>
        <begin position="1251"/>
        <end position="1261"/>
    </location>
</feature>
<feature type="compositionally biased region" description="Low complexity" evidence="1">
    <location>
        <begin position="1344"/>
        <end position="1359"/>
    </location>
</feature>
<keyword evidence="3" id="KW-1185">Reference proteome</keyword>
<dbReference type="EMBL" id="JAWWNJ010000023">
    <property type="protein sequence ID" value="KAK7032697.1"/>
    <property type="molecule type" value="Genomic_DNA"/>
</dbReference>